<reference evidence="2" key="1">
    <citation type="submission" date="2021-12" db="EMBL/GenBank/DDBJ databases">
        <title>Bradyrhizobium xenonodulans sp. nov.</title>
        <authorList>
            <person name="Claassens R."/>
            <person name="Venter S.N."/>
            <person name="Beukes C.W."/>
            <person name="Stepkowski T."/>
            <person name="Steenkamp E.T."/>
        </authorList>
    </citation>
    <scope>NUCLEOTIDE SEQUENCE</scope>
    <source>
        <strain evidence="2">14AB</strain>
    </source>
</reference>
<organism evidence="2 3">
    <name type="scientific">Bradyrhizobium xenonodulans</name>
    <dbReference type="NCBI Taxonomy" id="2736875"/>
    <lineage>
        <taxon>Bacteria</taxon>
        <taxon>Pseudomonadati</taxon>
        <taxon>Pseudomonadota</taxon>
        <taxon>Alphaproteobacteria</taxon>
        <taxon>Hyphomicrobiales</taxon>
        <taxon>Nitrobacteraceae</taxon>
        <taxon>Bradyrhizobium</taxon>
    </lineage>
</organism>
<protein>
    <recommendedName>
        <fullName evidence="1">DUF7716 domain-containing protein</fullName>
    </recommendedName>
</protein>
<dbReference type="EMBL" id="CP089391">
    <property type="protein sequence ID" value="WBL80985.1"/>
    <property type="molecule type" value="Genomic_DNA"/>
</dbReference>
<evidence type="ECO:0000313" key="2">
    <source>
        <dbReference type="EMBL" id="WBL80985.1"/>
    </source>
</evidence>
<keyword evidence="3" id="KW-1185">Reference proteome</keyword>
<accession>A0ABY7MRG4</accession>
<dbReference type="InterPro" id="IPR056133">
    <property type="entry name" value="DUF7716"/>
</dbReference>
<dbReference type="Proteomes" id="UP001179614">
    <property type="component" value="Chromosome"/>
</dbReference>
<name>A0ABY7MRG4_9BRAD</name>
<feature type="domain" description="DUF7716" evidence="1">
    <location>
        <begin position="14"/>
        <end position="113"/>
    </location>
</feature>
<proteinExistence type="predicted"/>
<dbReference type="Pfam" id="PF24832">
    <property type="entry name" value="DUF7716"/>
    <property type="match status" value="1"/>
</dbReference>
<evidence type="ECO:0000259" key="1">
    <source>
        <dbReference type="Pfam" id="PF24832"/>
    </source>
</evidence>
<sequence>MAMDIDQIVSFQVVVATIMNRSPRAWVYLPSGRKWSLASESATLESDEVPPELEDEPDAWIPQFAKRHDLVQVMPVTTLQEIVSNARQQKPNATLDELFAAFIFYYKNDAFIEL</sequence>
<gene>
    <name evidence="2" type="ORF">I3J27_11385</name>
</gene>
<evidence type="ECO:0000313" key="3">
    <source>
        <dbReference type="Proteomes" id="UP001179614"/>
    </source>
</evidence>